<dbReference type="AlphaFoldDB" id="H6Q8Q8"/>
<dbReference type="STRING" id="698757.Pogu_1186"/>
<dbReference type="SUPFAM" id="SSF46785">
    <property type="entry name" value="Winged helix' DNA-binding domain"/>
    <property type="match status" value="1"/>
</dbReference>
<keyword evidence="3" id="KW-1185">Reference proteome</keyword>
<dbReference type="Pfam" id="PF03551">
    <property type="entry name" value="PadR"/>
    <property type="match status" value="1"/>
</dbReference>
<dbReference type="InterPro" id="IPR036390">
    <property type="entry name" value="WH_DNA-bd_sf"/>
</dbReference>
<dbReference type="CDD" id="cd00090">
    <property type="entry name" value="HTH_ARSR"/>
    <property type="match status" value="1"/>
</dbReference>
<dbReference type="HOGENOM" id="CLU_063440_1_3_2"/>
<dbReference type="PANTHER" id="PTHR43252:SF5">
    <property type="entry name" value="TRANSCRIPTIONAL REGULATOR, PADR-LIKE FAMILY"/>
    <property type="match status" value="1"/>
</dbReference>
<name>H6Q8Q8_PYROT</name>
<dbReference type="PANTHER" id="PTHR43252">
    <property type="entry name" value="TRANSCRIPTIONAL REGULATOR YQJI"/>
    <property type="match status" value="1"/>
</dbReference>
<dbReference type="InterPro" id="IPR005149">
    <property type="entry name" value="Tscrpt_reg_PadR_N"/>
</dbReference>
<evidence type="ECO:0000259" key="1">
    <source>
        <dbReference type="Pfam" id="PF03551"/>
    </source>
</evidence>
<organism evidence="2 3">
    <name type="scientific">Pyrobaculum oguniense (strain DSM 13380 / JCM 10595 / TE7)</name>
    <dbReference type="NCBI Taxonomy" id="698757"/>
    <lineage>
        <taxon>Archaea</taxon>
        <taxon>Thermoproteota</taxon>
        <taxon>Thermoprotei</taxon>
        <taxon>Thermoproteales</taxon>
        <taxon>Thermoproteaceae</taxon>
        <taxon>Pyrobaculum</taxon>
    </lineage>
</organism>
<accession>H6Q8Q8</accession>
<evidence type="ECO:0000313" key="3">
    <source>
        <dbReference type="Proteomes" id="UP000009062"/>
    </source>
</evidence>
<dbReference type="Gene3D" id="1.10.10.10">
    <property type="entry name" value="Winged helix-like DNA-binding domain superfamily/Winged helix DNA-binding domain"/>
    <property type="match status" value="1"/>
</dbReference>
<dbReference type="InterPro" id="IPR011991">
    <property type="entry name" value="ArsR-like_HTH"/>
</dbReference>
<protein>
    <submittedName>
        <fullName evidence="2">Transcriptional regulator</fullName>
    </submittedName>
</protein>
<evidence type="ECO:0000313" key="2">
    <source>
        <dbReference type="EMBL" id="AFA39213.1"/>
    </source>
</evidence>
<dbReference type="EMBL" id="CP003316">
    <property type="protein sequence ID" value="AFA39213.1"/>
    <property type="molecule type" value="Genomic_DNA"/>
</dbReference>
<dbReference type="Proteomes" id="UP000009062">
    <property type="component" value="Chromosome"/>
</dbReference>
<sequence length="183" mass="21068">MGMWSWAARLLSELALRRAVKYVFDIGNEKLLKRGGSRHMGPPPWAFLGRRGLREVVLWLLSDKPMNGAEIIRAVEEFTWGFWRPSPGSVYPLLRQLEAEGLVRRRQDGRYELTEAGRNAARQIPWIRGPKWWGWSKSVGDLVEELESLAMYISDIAATEPDRVTPYKDRIRHIGELLLKISA</sequence>
<dbReference type="eggNOG" id="arCOG00002">
    <property type="taxonomic scope" value="Archaea"/>
</dbReference>
<proteinExistence type="predicted"/>
<dbReference type="InterPro" id="IPR036388">
    <property type="entry name" value="WH-like_DNA-bd_sf"/>
</dbReference>
<dbReference type="KEGG" id="pog:Pogu_1186"/>
<reference evidence="2 3" key="1">
    <citation type="journal article" date="2012" name="Stand. Genomic Sci.">
        <title>Complete genome sequence of Pyrobaculum oguniense.</title>
        <authorList>
            <person name="Bernick D.L."/>
            <person name="Karplus K."/>
            <person name="Lui L.M."/>
            <person name="Coker J.K."/>
            <person name="Murphy J.N."/>
            <person name="Chan P.P."/>
            <person name="Cozen A.E."/>
            <person name="Lowe T.M."/>
        </authorList>
    </citation>
    <scope>NUCLEOTIDE SEQUENCE [LARGE SCALE GENOMIC DNA]</scope>
    <source>
        <strain evidence="2 3">TE7</strain>
    </source>
</reference>
<gene>
    <name evidence="2" type="ordered locus">Pogu_1186</name>
</gene>
<feature type="domain" description="Transcription regulator PadR N-terminal" evidence="1">
    <location>
        <begin position="57"/>
        <end position="122"/>
    </location>
</feature>